<dbReference type="PANTHER" id="PTHR39185:SF1">
    <property type="entry name" value="SWARMING MOTILITY PROTEIN SWRD"/>
    <property type="match status" value="1"/>
</dbReference>
<dbReference type="RefSeq" id="WP_169504950.1">
    <property type="nucleotide sequence ID" value="NZ_JABBPN010000008.1"/>
</dbReference>
<proteinExistence type="predicted"/>
<dbReference type="Proteomes" id="UP000565468">
    <property type="component" value="Unassembled WGS sequence"/>
</dbReference>
<reference evidence="1 2" key="1">
    <citation type="submission" date="2020-04" db="EMBL/GenBank/DDBJ databases">
        <title>Paenibacillus algicola sp. nov., a novel marine bacterium producing alginate lyase.</title>
        <authorList>
            <person name="Huang H."/>
        </authorList>
    </citation>
    <scope>NUCLEOTIDE SEQUENCE [LARGE SCALE GENOMIC DNA]</scope>
    <source>
        <strain evidence="1 2">L7-75</strain>
    </source>
</reference>
<dbReference type="EMBL" id="JABBPN010000008">
    <property type="protein sequence ID" value="NMO96164.1"/>
    <property type="molecule type" value="Genomic_DNA"/>
</dbReference>
<dbReference type="InterPro" id="IPR009384">
    <property type="entry name" value="SwrD-like"/>
</dbReference>
<dbReference type="Pfam" id="PF06289">
    <property type="entry name" value="FlbD"/>
    <property type="match status" value="1"/>
</dbReference>
<keyword evidence="1" id="KW-0282">Flagellum</keyword>
<organism evidence="1 2">
    <name type="scientific">Paenibacillus lemnae</name>
    <dbReference type="NCBI Taxonomy" id="1330551"/>
    <lineage>
        <taxon>Bacteria</taxon>
        <taxon>Bacillati</taxon>
        <taxon>Bacillota</taxon>
        <taxon>Bacilli</taxon>
        <taxon>Bacillales</taxon>
        <taxon>Paenibacillaceae</taxon>
        <taxon>Paenibacillus</taxon>
    </lineage>
</organism>
<evidence type="ECO:0000313" key="1">
    <source>
        <dbReference type="EMBL" id="NMO96164.1"/>
    </source>
</evidence>
<name>A0A848M9J2_PAELE</name>
<keyword evidence="1" id="KW-0966">Cell projection</keyword>
<dbReference type="AlphaFoldDB" id="A0A848M9J2"/>
<keyword evidence="2" id="KW-1185">Reference proteome</keyword>
<sequence>MIPVTRLNGSQMWLNALLIEMVEETPDTYITLTTGKRLIVLEKAADVVQSIRSYHHEVGIHQATIKVQQQTEEPS</sequence>
<protein>
    <submittedName>
        <fullName evidence="1">Flagellar FlbD family protein</fullName>
    </submittedName>
</protein>
<gene>
    <name evidence="1" type="ORF">HII30_10325</name>
</gene>
<dbReference type="PANTHER" id="PTHR39185">
    <property type="entry name" value="SWARMING MOTILITY PROTEIN SWRD"/>
    <property type="match status" value="1"/>
</dbReference>
<evidence type="ECO:0000313" key="2">
    <source>
        <dbReference type="Proteomes" id="UP000565468"/>
    </source>
</evidence>
<accession>A0A848M9J2</accession>
<keyword evidence="1" id="KW-0969">Cilium</keyword>
<comment type="caution">
    <text evidence="1">The sequence shown here is derived from an EMBL/GenBank/DDBJ whole genome shotgun (WGS) entry which is preliminary data.</text>
</comment>